<dbReference type="GO" id="GO:1990573">
    <property type="term" value="P:potassium ion import across plasma membrane"/>
    <property type="evidence" value="ECO:0007669"/>
    <property type="project" value="TreeGrafter"/>
</dbReference>
<dbReference type="Pfam" id="PF17655">
    <property type="entry name" value="IRK_C"/>
    <property type="match status" value="2"/>
</dbReference>
<dbReference type="GO" id="GO:0005242">
    <property type="term" value="F:inward rectifier potassium channel activity"/>
    <property type="evidence" value="ECO:0007669"/>
    <property type="project" value="InterPro"/>
</dbReference>
<reference evidence="15" key="1">
    <citation type="submission" date="2022-11" db="EMBL/GenBank/DDBJ databases">
        <authorList>
            <person name="Morgan W.R."/>
            <person name="Tartar A."/>
        </authorList>
    </citation>
    <scope>NUCLEOTIDE SEQUENCE</scope>
    <source>
        <strain evidence="15">ARSEF 373</strain>
    </source>
</reference>
<dbReference type="GO" id="GO:0034702">
    <property type="term" value="C:monoatomic ion channel complex"/>
    <property type="evidence" value="ECO:0007669"/>
    <property type="project" value="UniProtKB-KW"/>
</dbReference>
<feature type="transmembrane region" description="Helical" evidence="12">
    <location>
        <begin position="173"/>
        <end position="197"/>
    </location>
</feature>
<dbReference type="InterPro" id="IPR041647">
    <property type="entry name" value="IRK_C"/>
</dbReference>
<organism evidence="15 16">
    <name type="scientific">Lagenidium giganteum</name>
    <dbReference type="NCBI Taxonomy" id="4803"/>
    <lineage>
        <taxon>Eukaryota</taxon>
        <taxon>Sar</taxon>
        <taxon>Stramenopiles</taxon>
        <taxon>Oomycota</taxon>
        <taxon>Peronosporomycetes</taxon>
        <taxon>Pythiales</taxon>
        <taxon>Pythiaceae</taxon>
    </lineage>
</organism>
<dbReference type="InterPro" id="IPR013518">
    <property type="entry name" value="K_chnl_inward-rec_Kir_cyto"/>
</dbReference>
<keyword evidence="8 11" id="KW-0406">Ion transport</keyword>
<name>A0AAV2YSC6_9STRA</name>
<gene>
    <name evidence="15" type="ORF">N0F65_002211</name>
</gene>
<dbReference type="PANTHER" id="PTHR11767:SF103">
    <property type="entry name" value="POTASSIUM CHANNEL INWARDLY RECTIFYING TRANSMEMBRANE DOMAIN-CONTAINING PROTEIN"/>
    <property type="match status" value="1"/>
</dbReference>
<sequence>MAQATNNHDMYALHEDDDVRKRRLSGQSDMCHSLSVHLLGENDSTIASKKGVTMPLNTTATSRIMDRDDKHFKRSKGRWNIRRVKMPKYWKLYMQDPFHTLVHVRASKVLALLMLLYIVVLMTFGALYTTVPQEECKTAIMSYFDGFSFSVSVLFTIGFGTNGGDVFFNECGWMQTLITVESLVGVILDALAIGIIFQRFARAQARANTIVLSHNACVRRIRGELYFMFQVCEMRKHQLVEAHVRMYAVRHDVDFGKCFYFQSYPMRIQHPNDELNGMLLLALPSVVVHRIDEWSPLMRPRPREATCPLHHNPATHYLFPEPMGRRADMENGDRDGLVAVDIDRRQPYCRCMCNSASNNAPAPATPMTHREIVEDTLNYWRESQLEVIVLIEGIDAVTSATIQVRHSYKAEEILFDHRFENCVDVDPETGGAVIDFNRFHATTPVDAECVQVAGAYY</sequence>
<protein>
    <submittedName>
        <fullName evidence="15">Uncharacterized protein</fullName>
    </submittedName>
</protein>
<comment type="subcellular location">
    <subcellularLocation>
        <location evidence="1 11">Membrane</location>
        <topology evidence="1 11">Multi-pass membrane protein</topology>
    </subcellularLocation>
</comment>
<evidence type="ECO:0000256" key="6">
    <source>
        <dbReference type="ARBA" id="ARBA00022958"/>
    </source>
</evidence>
<keyword evidence="7 12" id="KW-1133">Transmembrane helix</keyword>
<evidence type="ECO:0000256" key="3">
    <source>
        <dbReference type="ARBA" id="ARBA00022538"/>
    </source>
</evidence>
<dbReference type="GO" id="GO:0005886">
    <property type="term" value="C:plasma membrane"/>
    <property type="evidence" value="ECO:0007669"/>
    <property type="project" value="TreeGrafter"/>
</dbReference>
<reference evidence="15" key="2">
    <citation type="journal article" date="2023" name="Microbiol Resour">
        <title>Decontamination and Annotation of the Draft Genome Sequence of the Oomycete Lagenidium giganteum ARSEF 373.</title>
        <authorList>
            <person name="Morgan W.R."/>
            <person name="Tartar A."/>
        </authorList>
    </citation>
    <scope>NUCLEOTIDE SEQUENCE</scope>
    <source>
        <strain evidence="15">ARSEF 373</strain>
    </source>
</reference>
<evidence type="ECO:0000313" key="15">
    <source>
        <dbReference type="EMBL" id="DAZ97592.1"/>
    </source>
</evidence>
<evidence type="ECO:0000259" key="13">
    <source>
        <dbReference type="Pfam" id="PF01007"/>
    </source>
</evidence>
<evidence type="ECO:0000256" key="4">
    <source>
        <dbReference type="ARBA" id="ARBA00022692"/>
    </source>
</evidence>
<dbReference type="InterPro" id="IPR014756">
    <property type="entry name" value="Ig_E-set"/>
</dbReference>
<evidence type="ECO:0000256" key="11">
    <source>
        <dbReference type="RuleBase" id="RU003822"/>
    </source>
</evidence>
<evidence type="ECO:0000256" key="9">
    <source>
        <dbReference type="ARBA" id="ARBA00023136"/>
    </source>
</evidence>
<dbReference type="SUPFAM" id="SSF81296">
    <property type="entry name" value="E set domains"/>
    <property type="match status" value="1"/>
</dbReference>
<accession>A0AAV2YSC6</accession>
<evidence type="ECO:0000256" key="5">
    <source>
        <dbReference type="ARBA" id="ARBA00022882"/>
    </source>
</evidence>
<dbReference type="GO" id="GO:0034765">
    <property type="term" value="P:regulation of monoatomic ion transmembrane transport"/>
    <property type="evidence" value="ECO:0007669"/>
    <property type="project" value="TreeGrafter"/>
</dbReference>
<comment type="caution">
    <text evidence="15">The sequence shown here is derived from an EMBL/GenBank/DDBJ whole genome shotgun (WGS) entry which is preliminary data.</text>
</comment>
<dbReference type="AlphaFoldDB" id="A0AAV2YSC6"/>
<feature type="domain" description="Inward rectifier potassium channel C-terminal" evidence="14">
    <location>
        <begin position="211"/>
        <end position="299"/>
    </location>
</feature>
<keyword evidence="16" id="KW-1185">Reference proteome</keyword>
<keyword evidence="6 11" id="KW-0630">Potassium</keyword>
<dbReference type="Pfam" id="PF01007">
    <property type="entry name" value="IRK"/>
    <property type="match status" value="1"/>
</dbReference>
<keyword evidence="9 12" id="KW-0472">Membrane</keyword>
<dbReference type="EMBL" id="DAKRPA010000130">
    <property type="protein sequence ID" value="DAZ97592.1"/>
    <property type="molecule type" value="Genomic_DNA"/>
</dbReference>
<feature type="transmembrane region" description="Helical" evidence="12">
    <location>
        <begin position="143"/>
        <end position="161"/>
    </location>
</feature>
<keyword evidence="10 11" id="KW-0407">Ion channel</keyword>
<dbReference type="PANTHER" id="PTHR11767">
    <property type="entry name" value="INWARD RECTIFIER POTASSIUM CHANNEL"/>
    <property type="match status" value="1"/>
</dbReference>
<evidence type="ECO:0000256" key="2">
    <source>
        <dbReference type="ARBA" id="ARBA00022448"/>
    </source>
</evidence>
<evidence type="ECO:0000259" key="14">
    <source>
        <dbReference type="Pfam" id="PF17655"/>
    </source>
</evidence>
<dbReference type="Gene3D" id="2.60.40.1400">
    <property type="entry name" value="G protein-activated inward rectifier potassium channel 1"/>
    <property type="match status" value="1"/>
</dbReference>
<dbReference type="Gene3D" id="1.10.287.70">
    <property type="match status" value="1"/>
</dbReference>
<dbReference type="Proteomes" id="UP001146120">
    <property type="component" value="Unassembled WGS sequence"/>
</dbReference>
<comment type="similarity">
    <text evidence="11">Belongs to the inward rectifier-type potassium channel (TC 1.A.2.1) family.</text>
</comment>
<dbReference type="SUPFAM" id="SSF81324">
    <property type="entry name" value="Voltage-gated potassium channels"/>
    <property type="match status" value="1"/>
</dbReference>
<keyword evidence="5 11" id="KW-0851">Voltage-gated channel</keyword>
<feature type="transmembrane region" description="Helical" evidence="12">
    <location>
        <begin position="109"/>
        <end position="131"/>
    </location>
</feature>
<evidence type="ECO:0000256" key="7">
    <source>
        <dbReference type="ARBA" id="ARBA00022989"/>
    </source>
</evidence>
<dbReference type="InterPro" id="IPR016449">
    <property type="entry name" value="K_chnl_inward-rec_Kir"/>
</dbReference>
<evidence type="ECO:0000256" key="12">
    <source>
        <dbReference type="SAM" id="Phobius"/>
    </source>
</evidence>
<keyword evidence="2 11" id="KW-0813">Transport</keyword>
<evidence type="ECO:0000256" key="10">
    <source>
        <dbReference type="ARBA" id="ARBA00023303"/>
    </source>
</evidence>
<evidence type="ECO:0000313" key="16">
    <source>
        <dbReference type="Proteomes" id="UP001146120"/>
    </source>
</evidence>
<keyword evidence="3 11" id="KW-0633">Potassium transport</keyword>
<keyword evidence="4 11" id="KW-0812">Transmembrane</keyword>
<feature type="domain" description="Inward rectifier potassium channel C-terminal" evidence="14">
    <location>
        <begin position="380"/>
        <end position="448"/>
    </location>
</feature>
<dbReference type="InterPro" id="IPR040445">
    <property type="entry name" value="Kir_TM"/>
</dbReference>
<proteinExistence type="inferred from homology"/>
<evidence type="ECO:0000256" key="8">
    <source>
        <dbReference type="ARBA" id="ARBA00023065"/>
    </source>
</evidence>
<feature type="domain" description="Potassium channel inwardly rectifying transmembrane" evidence="13">
    <location>
        <begin position="76"/>
        <end position="203"/>
    </location>
</feature>
<evidence type="ECO:0000256" key="1">
    <source>
        <dbReference type="ARBA" id="ARBA00004141"/>
    </source>
</evidence>